<dbReference type="PANTHER" id="PTHR34215">
    <property type="entry name" value="BLL0784 PROTEIN"/>
    <property type="match status" value="1"/>
</dbReference>
<evidence type="ECO:0000313" key="3">
    <source>
        <dbReference type="Proteomes" id="UP000601223"/>
    </source>
</evidence>
<protein>
    <recommendedName>
        <fullName evidence="1">YlxR domain-containing protein</fullName>
    </recommendedName>
</protein>
<dbReference type="SUPFAM" id="SSF64376">
    <property type="entry name" value="YlxR-like"/>
    <property type="match status" value="1"/>
</dbReference>
<dbReference type="InterPro" id="IPR007393">
    <property type="entry name" value="YlxR_dom"/>
</dbReference>
<evidence type="ECO:0000259" key="1">
    <source>
        <dbReference type="Pfam" id="PF04296"/>
    </source>
</evidence>
<reference evidence="2 3" key="1">
    <citation type="submission" date="2021-01" db="EMBL/GenBank/DDBJ databases">
        <title>Whole genome shotgun sequence of Catellatospora bangladeshensis NBRC 107357.</title>
        <authorList>
            <person name="Komaki H."/>
            <person name="Tamura T."/>
        </authorList>
    </citation>
    <scope>NUCLEOTIDE SEQUENCE [LARGE SCALE GENOMIC DNA]</scope>
    <source>
        <strain evidence="2 3">NBRC 107357</strain>
    </source>
</reference>
<proteinExistence type="predicted"/>
<dbReference type="Proteomes" id="UP000601223">
    <property type="component" value="Unassembled WGS sequence"/>
</dbReference>
<dbReference type="InterPro" id="IPR035931">
    <property type="entry name" value="YlxR-like_sf"/>
</dbReference>
<evidence type="ECO:0000313" key="2">
    <source>
        <dbReference type="EMBL" id="GIF85772.1"/>
    </source>
</evidence>
<sequence length="106" mass="11207">MVRRTRPGSHVAASSNTPLAPPVRTCVGCRQRASATELLRVVAVASGADQFSLRPDPRRRSTGRGAHVHPTAACLESALRRRAFGRALRITGVIDTGELTGAIHGS</sequence>
<accession>A0A8J3JJ90</accession>
<feature type="domain" description="YlxR" evidence="1">
    <location>
        <begin position="24"/>
        <end position="90"/>
    </location>
</feature>
<dbReference type="EMBL" id="BONF01000052">
    <property type="protein sequence ID" value="GIF85772.1"/>
    <property type="molecule type" value="Genomic_DNA"/>
</dbReference>
<gene>
    <name evidence="2" type="ORF">Cba03nite_71210</name>
</gene>
<dbReference type="PANTHER" id="PTHR34215:SF1">
    <property type="entry name" value="YLXR DOMAIN-CONTAINING PROTEIN"/>
    <property type="match status" value="1"/>
</dbReference>
<dbReference type="Pfam" id="PF04296">
    <property type="entry name" value="YlxR"/>
    <property type="match status" value="1"/>
</dbReference>
<dbReference type="Gene3D" id="3.30.1230.10">
    <property type="entry name" value="YlxR-like"/>
    <property type="match status" value="1"/>
</dbReference>
<dbReference type="AlphaFoldDB" id="A0A8J3JJ90"/>
<dbReference type="InterPro" id="IPR037465">
    <property type="entry name" value="YlxR"/>
</dbReference>
<comment type="caution">
    <text evidence="2">The sequence shown here is derived from an EMBL/GenBank/DDBJ whole genome shotgun (WGS) entry which is preliminary data.</text>
</comment>
<keyword evidence="3" id="KW-1185">Reference proteome</keyword>
<name>A0A8J3JJ90_9ACTN</name>
<organism evidence="2 3">
    <name type="scientific">Catellatospora bangladeshensis</name>
    <dbReference type="NCBI Taxonomy" id="310355"/>
    <lineage>
        <taxon>Bacteria</taxon>
        <taxon>Bacillati</taxon>
        <taxon>Actinomycetota</taxon>
        <taxon>Actinomycetes</taxon>
        <taxon>Micromonosporales</taxon>
        <taxon>Micromonosporaceae</taxon>
        <taxon>Catellatospora</taxon>
    </lineage>
</organism>